<comment type="caution">
    <text evidence="2">The sequence shown here is derived from an EMBL/GenBank/DDBJ whole genome shotgun (WGS) entry which is preliminary data.</text>
</comment>
<reference evidence="2" key="1">
    <citation type="submission" date="2023-03" db="EMBL/GenBank/DDBJ databases">
        <title>Massive genome expansion in bonnet fungi (Mycena s.s.) driven by repeated elements and novel gene families across ecological guilds.</title>
        <authorList>
            <consortium name="Lawrence Berkeley National Laboratory"/>
            <person name="Harder C.B."/>
            <person name="Miyauchi S."/>
            <person name="Viragh M."/>
            <person name="Kuo A."/>
            <person name="Thoen E."/>
            <person name="Andreopoulos B."/>
            <person name="Lu D."/>
            <person name="Skrede I."/>
            <person name="Drula E."/>
            <person name="Henrissat B."/>
            <person name="Morin E."/>
            <person name="Kohler A."/>
            <person name="Barry K."/>
            <person name="LaButti K."/>
            <person name="Morin E."/>
            <person name="Salamov A."/>
            <person name="Lipzen A."/>
            <person name="Mereny Z."/>
            <person name="Hegedus B."/>
            <person name="Baldrian P."/>
            <person name="Stursova M."/>
            <person name="Weitz H."/>
            <person name="Taylor A."/>
            <person name="Grigoriev I.V."/>
            <person name="Nagy L.G."/>
            <person name="Martin F."/>
            <person name="Kauserud H."/>
        </authorList>
    </citation>
    <scope>NUCLEOTIDE SEQUENCE</scope>
    <source>
        <strain evidence="2">CBHHK067</strain>
    </source>
</reference>
<feature type="compositionally biased region" description="Low complexity" evidence="1">
    <location>
        <begin position="22"/>
        <end position="34"/>
    </location>
</feature>
<feature type="region of interest" description="Disordered" evidence="1">
    <location>
        <begin position="1"/>
        <end position="34"/>
    </location>
</feature>
<keyword evidence="3" id="KW-1185">Reference proteome</keyword>
<gene>
    <name evidence="2" type="ORF">B0H17DRAFT_1330572</name>
</gene>
<evidence type="ECO:0000313" key="3">
    <source>
        <dbReference type="Proteomes" id="UP001221757"/>
    </source>
</evidence>
<sequence length="263" mass="28971">MHRNGAAHSFYTPAKRPKRLGRTSNTGTPTPTRGRGLRVRVRVRLLFSVSTVTALKIKYARLEQGCTLVWGDRRESGTHTQSVLLRGLTYALYPWSSVPDHDRCAADPQRFQCCATTPPDSIQVEYGRDACAESGIRMSERRRPTSVEPLRLHAALLARRCTSRTAPPALVRKEFERGIRFTVLGATEHLATMAASRARRLGAGYADMPKMRYPRTGSARLRPSHSTASSVRPLAVCGAPSATSAFTPPPPVLDPDAEIRARL</sequence>
<evidence type="ECO:0000256" key="1">
    <source>
        <dbReference type="SAM" id="MobiDB-lite"/>
    </source>
</evidence>
<organism evidence="2 3">
    <name type="scientific">Mycena rosella</name>
    <name type="common">Pink bonnet</name>
    <name type="synonym">Agaricus rosellus</name>
    <dbReference type="NCBI Taxonomy" id="1033263"/>
    <lineage>
        <taxon>Eukaryota</taxon>
        <taxon>Fungi</taxon>
        <taxon>Dikarya</taxon>
        <taxon>Basidiomycota</taxon>
        <taxon>Agaricomycotina</taxon>
        <taxon>Agaricomycetes</taxon>
        <taxon>Agaricomycetidae</taxon>
        <taxon>Agaricales</taxon>
        <taxon>Marasmiineae</taxon>
        <taxon>Mycenaceae</taxon>
        <taxon>Mycena</taxon>
    </lineage>
</organism>
<protein>
    <submittedName>
        <fullName evidence="2">Uncharacterized protein</fullName>
    </submittedName>
</protein>
<name>A0AAD7DJQ8_MYCRO</name>
<dbReference type="EMBL" id="JARKIE010000048">
    <property type="protein sequence ID" value="KAJ7693001.1"/>
    <property type="molecule type" value="Genomic_DNA"/>
</dbReference>
<dbReference type="Proteomes" id="UP001221757">
    <property type="component" value="Unassembled WGS sequence"/>
</dbReference>
<feature type="region of interest" description="Disordered" evidence="1">
    <location>
        <begin position="241"/>
        <end position="263"/>
    </location>
</feature>
<evidence type="ECO:0000313" key="2">
    <source>
        <dbReference type="EMBL" id="KAJ7693001.1"/>
    </source>
</evidence>
<dbReference type="AlphaFoldDB" id="A0AAD7DJQ8"/>
<accession>A0AAD7DJQ8</accession>
<proteinExistence type="predicted"/>